<dbReference type="OrthoDB" id="7959184at2"/>
<evidence type="ECO:0000256" key="1">
    <source>
        <dbReference type="SAM" id="MobiDB-lite"/>
    </source>
</evidence>
<reference evidence="2 3" key="1">
    <citation type="submission" date="2018-02" db="EMBL/GenBank/DDBJ databases">
        <title>Comparative genomes isolates from brazilian mangrove.</title>
        <authorList>
            <person name="Araujo J.E."/>
            <person name="Taketani R.G."/>
            <person name="Silva M.C.P."/>
            <person name="Loureco M.V."/>
            <person name="Andreote F.D."/>
        </authorList>
    </citation>
    <scope>NUCLEOTIDE SEQUENCE [LARGE SCALE GENOMIC DNA]</scope>
    <source>
        <strain evidence="2 3">HEX-2 MGV</strain>
    </source>
</reference>
<protein>
    <submittedName>
        <fullName evidence="2">Uncharacterized protein</fullName>
    </submittedName>
</protein>
<proteinExistence type="predicted"/>
<name>A0A2S8G351_9BACT</name>
<dbReference type="RefSeq" id="WP_105349892.1">
    <property type="nucleotide sequence ID" value="NZ_PUIA01000016.1"/>
</dbReference>
<evidence type="ECO:0000313" key="3">
    <source>
        <dbReference type="Proteomes" id="UP000240009"/>
    </source>
</evidence>
<comment type="caution">
    <text evidence="2">The sequence shown here is derived from an EMBL/GenBank/DDBJ whole genome shotgun (WGS) entry which is preliminary data.</text>
</comment>
<evidence type="ECO:0000313" key="2">
    <source>
        <dbReference type="EMBL" id="PQO38691.1"/>
    </source>
</evidence>
<gene>
    <name evidence="2" type="ORF">C5Y96_02070</name>
</gene>
<dbReference type="EMBL" id="PUIA01000016">
    <property type="protein sequence ID" value="PQO38691.1"/>
    <property type="molecule type" value="Genomic_DNA"/>
</dbReference>
<accession>A0A2S8G351</accession>
<dbReference type="Proteomes" id="UP000240009">
    <property type="component" value="Unassembled WGS sequence"/>
</dbReference>
<sequence>MSEDPKVRKNRSPNHPSLPLETAVEKTKLLFEKYHRQPAPLMNACTTIGYKTIYSTSNQAIAALKSYGLVDTTGKGDNRRVVVTEVGQRIAKDAPDRDQLLKEAALAPPIHKEVVEFYNGELPHDDILRDYLLWERPEGARFNEDAVDGFISRLRDTMKYAKCGKHDKNNNENEDGATPPAPDNGINLDDSPTEIKVGSIVQWTSQGVHQFPHPLPIVRIDEHNGERFAYFEGKGHAPMSQLSLSTETTAKPPVELNLLTPSSQIPPPQQTEFKGPVVRFPLAGGTNEVEIRLKKPVSKKDFDRITQLLALSEDSLVADETDAPAP</sequence>
<organism evidence="2 3">
    <name type="scientific">Blastopirellula marina</name>
    <dbReference type="NCBI Taxonomy" id="124"/>
    <lineage>
        <taxon>Bacteria</taxon>
        <taxon>Pseudomonadati</taxon>
        <taxon>Planctomycetota</taxon>
        <taxon>Planctomycetia</taxon>
        <taxon>Pirellulales</taxon>
        <taxon>Pirellulaceae</taxon>
        <taxon>Blastopirellula</taxon>
    </lineage>
</organism>
<feature type="region of interest" description="Disordered" evidence="1">
    <location>
        <begin position="165"/>
        <end position="186"/>
    </location>
</feature>
<dbReference type="AlphaFoldDB" id="A0A2S8G351"/>